<dbReference type="RefSeq" id="WP_051268666.1">
    <property type="nucleotide sequence ID" value="NZ_LVVZ01000005.1"/>
</dbReference>
<dbReference type="SMART" id="SM01134">
    <property type="entry name" value="DeoRC"/>
    <property type="match status" value="1"/>
</dbReference>
<accession>A0A1U7JL90</accession>
<name>A0A1U7JL90_9HYPH</name>
<evidence type="ECO:0000313" key="3">
    <source>
        <dbReference type="Proteomes" id="UP000185783"/>
    </source>
</evidence>
<organism evidence="2 3">
    <name type="scientific">Pseudovibrio exalbescens</name>
    <dbReference type="NCBI Taxonomy" id="197461"/>
    <lineage>
        <taxon>Bacteria</taxon>
        <taxon>Pseudomonadati</taxon>
        <taxon>Pseudomonadota</taxon>
        <taxon>Alphaproteobacteria</taxon>
        <taxon>Hyphomicrobiales</taxon>
        <taxon>Stappiaceae</taxon>
        <taxon>Pseudovibrio</taxon>
    </lineage>
</organism>
<reference evidence="2 3" key="1">
    <citation type="submission" date="2016-03" db="EMBL/GenBank/DDBJ databases">
        <title>Genome sequence of Nesiotobacter sp. nov., a moderately halophilic alphaproteobacterium isolated from the Yellow Sea, China.</title>
        <authorList>
            <person name="Zhang G."/>
            <person name="Zhang R."/>
        </authorList>
    </citation>
    <scope>NUCLEOTIDE SEQUENCE [LARGE SCALE GENOMIC DNA]</scope>
    <source>
        <strain evidence="2 3">WB1-6</strain>
    </source>
</reference>
<dbReference type="EMBL" id="LVVZ01000005">
    <property type="protein sequence ID" value="OKL45516.1"/>
    <property type="molecule type" value="Genomic_DNA"/>
</dbReference>
<protein>
    <recommendedName>
        <fullName evidence="1">DeoR-like transcriptional repressor C-terminal sensor domain-containing protein</fullName>
    </recommendedName>
</protein>
<evidence type="ECO:0000313" key="2">
    <source>
        <dbReference type="EMBL" id="OKL45516.1"/>
    </source>
</evidence>
<gene>
    <name evidence="2" type="ORF">A3843_04155</name>
</gene>
<dbReference type="Proteomes" id="UP000185783">
    <property type="component" value="Unassembled WGS sequence"/>
</dbReference>
<dbReference type="PANTHER" id="PTHR30363">
    <property type="entry name" value="HTH-TYPE TRANSCRIPTIONAL REGULATOR SRLR-RELATED"/>
    <property type="match status" value="1"/>
</dbReference>
<comment type="caution">
    <text evidence="2">The sequence shown here is derived from an EMBL/GenBank/DDBJ whole genome shotgun (WGS) entry which is preliminary data.</text>
</comment>
<keyword evidence="3" id="KW-1185">Reference proteome</keyword>
<dbReference type="PANTHER" id="PTHR30363:SF44">
    <property type="entry name" value="AGA OPERON TRANSCRIPTIONAL REPRESSOR-RELATED"/>
    <property type="match status" value="1"/>
</dbReference>
<feature type="domain" description="DeoR-like transcriptional repressor C-terminal sensor" evidence="1">
    <location>
        <begin position="72"/>
        <end position="229"/>
    </location>
</feature>
<dbReference type="STRING" id="197461.A3843_04155"/>
<sequence length="265" mass="28941">MTPKVLEELVKNHRTIKLVTAREILGLSKAAFFKLVDEASARGTVRLSDDRLISLVPQPEESIGVRMHNRFREKDAIGRLASAQIEPCSHLLIEAGSTPTYFVKHLNLGGHIRISTTSPLIAQSIVVQHRAAVVEVISGRLTSGNSNLHGTDALQRIGEIEADWAILSPVGLNAEQGLAYYFREDARVCEAMNLHAKKTMVLADSFKLGVPSRFPFIPSEPVDLLVTDSGSSTELEAVCEALQPKEVLLANPDTEDVSELTLLDT</sequence>
<evidence type="ECO:0000259" key="1">
    <source>
        <dbReference type="Pfam" id="PF00455"/>
    </source>
</evidence>
<dbReference type="InterPro" id="IPR014036">
    <property type="entry name" value="DeoR-like_C"/>
</dbReference>
<dbReference type="InterPro" id="IPR037171">
    <property type="entry name" value="NagB/RpiA_transferase-like"/>
</dbReference>
<dbReference type="AlphaFoldDB" id="A0A1U7JL90"/>
<dbReference type="InterPro" id="IPR050313">
    <property type="entry name" value="Carb_Metab_HTH_regulators"/>
</dbReference>
<proteinExistence type="predicted"/>
<dbReference type="SUPFAM" id="SSF100950">
    <property type="entry name" value="NagB/RpiA/CoA transferase-like"/>
    <property type="match status" value="1"/>
</dbReference>
<dbReference type="Pfam" id="PF00455">
    <property type="entry name" value="DeoRC"/>
    <property type="match status" value="1"/>
</dbReference>